<feature type="compositionally biased region" description="Basic and acidic residues" evidence="1">
    <location>
        <begin position="194"/>
        <end position="210"/>
    </location>
</feature>
<reference evidence="2 3" key="1">
    <citation type="journal article" date="2020" name="Fungal Divers.">
        <title>Resolving the Mortierellaceae phylogeny through synthesis of multi-gene phylogenetics and phylogenomics.</title>
        <authorList>
            <person name="Vandepol N."/>
            <person name="Liber J."/>
            <person name="Desiro A."/>
            <person name="Na H."/>
            <person name="Kennedy M."/>
            <person name="Barry K."/>
            <person name="Grigoriev I.V."/>
            <person name="Miller A.N."/>
            <person name="O'Donnell K."/>
            <person name="Stajich J.E."/>
            <person name="Bonito G."/>
        </authorList>
    </citation>
    <scope>NUCLEOTIDE SEQUENCE [LARGE SCALE GENOMIC DNA]</scope>
    <source>
        <strain evidence="2 3">AD045</strain>
    </source>
</reference>
<name>A0ABQ7JT17_9FUNG</name>
<feature type="region of interest" description="Disordered" evidence="1">
    <location>
        <begin position="184"/>
        <end position="220"/>
    </location>
</feature>
<feature type="compositionally biased region" description="Polar residues" evidence="1">
    <location>
        <begin position="184"/>
        <end position="193"/>
    </location>
</feature>
<accession>A0ABQ7JT17</accession>
<dbReference type="EMBL" id="JAAAIM010000759">
    <property type="protein sequence ID" value="KAG0284552.1"/>
    <property type="molecule type" value="Genomic_DNA"/>
</dbReference>
<evidence type="ECO:0000313" key="2">
    <source>
        <dbReference type="EMBL" id="KAG0284552.1"/>
    </source>
</evidence>
<keyword evidence="3" id="KW-1185">Reference proteome</keyword>
<dbReference type="Proteomes" id="UP001194696">
    <property type="component" value="Unassembled WGS sequence"/>
</dbReference>
<sequence>MENPGGFMKSVMTTAHNVMATRKIRAFIRSNGLWSRKDVPEVNLMSADEDSDSFWQPKLQRSWRKVTRAHYVNETVFVHGLYSPFHFSHWLYNGMIPLYSTMKRFGGTKDSWTFRASRFYYDPLAAWALGRWITFSKLARSSCSPKTSCLPRLKLFLSRTPLFVSRGPLLVWARKRHVKNAQDSINKRLQYQEQTHKSRQDKNEAMRRQDAAGNKAGNSQLQCQDRARYYNFESAGPNHGSENGEAKSRFGQMYPNVIEPAEIYQNLFVEDKEGEAVKESKRKRLVNDEELIQGLVQAGFRVKWITFDHGCGIAETAYLLRDVNVLITPHENAIRTSVFMPNREPVPTVISVDNSRYKEGWFKHTTSAIRQRFIQTICGPTNYADETSREHCPYLKDLKGAWDILNLWPHPRSDGL</sequence>
<evidence type="ECO:0000256" key="1">
    <source>
        <dbReference type="SAM" id="MobiDB-lite"/>
    </source>
</evidence>
<comment type="caution">
    <text evidence="2">The sequence shown here is derived from an EMBL/GenBank/DDBJ whole genome shotgun (WGS) entry which is preliminary data.</text>
</comment>
<organism evidence="2 3">
    <name type="scientific">Linnemannia gamsii</name>
    <dbReference type="NCBI Taxonomy" id="64522"/>
    <lineage>
        <taxon>Eukaryota</taxon>
        <taxon>Fungi</taxon>
        <taxon>Fungi incertae sedis</taxon>
        <taxon>Mucoromycota</taxon>
        <taxon>Mortierellomycotina</taxon>
        <taxon>Mortierellomycetes</taxon>
        <taxon>Mortierellales</taxon>
        <taxon>Mortierellaceae</taxon>
        <taxon>Linnemannia</taxon>
    </lineage>
</organism>
<proteinExistence type="predicted"/>
<evidence type="ECO:0000313" key="3">
    <source>
        <dbReference type="Proteomes" id="UP001194696"/>
    </source>
</evidence>
<protein>
    <recommendedName>
        <fullName evidence="4">Glycosyltransferase family 61 protein</fullName>
    </recommendedName>
</protein>
<evidence type="ECO:0008006" key="4">
    <source>
        <dbReference type="Google" id="ProtNLM"/>
    </source>
</evidence>
<gene>
    <name evidence="2" type="ORF">BGZ96_011079</name>
</gene>